<gene>
    <name evidence="1" type="ORF">RO1_23510</name>
</gene>
<protein>
    <submittedName>
        <fullName evidence="1">Uncharacterized protein</fullName>
    </submittedName>
</protein>
<reference evidence="1 2" key="1">
    <citation type="submission" date="2010-03" db="EMBL/GenBank/DDBJ databases">
        <title>The genome sequence of Roseburia intestinalis XB6B4.</title>
        <authorList>
            <consortium name="metaHIT consortium -- http://www.metahit.eu/"/>
            <person name="Pajon A."/>
            <person name="Turner K."/>
            <person name="Parkhill J."/>
            <person name="Bernalier A."/>
        </authorList>
    </citation>
    <scope>NUCLEOTIDE SEQUENCE [LARGE SCALE GENOMIC DNA]</scope>
    <source>
        <strain evidence="1 2">XB6B4</strain>
    </source>
</reference>
<sequence length="56" mass="6520">MSQCSVHLFHLFVKLTAFSSKTVQIDGYRRSSFFIKGLFYVPLKSFLFTDPVKLRS</sequence>
<reference evidence="1 2" key="2">
    <citation type="submission" date="2010-03" db="EMBL/GenBank/DDBJ databases">
        <authorList>
            <person name="Pajon A."/>
        </authorList>
    </citation>
    <scope>NUCLEOTIDE SEQUENCE [LARGE SCALE GENOMIC DNA]</scope>
    <source>
        <strain evidence="1 2">XB6B4</strain>
    </source>
</reference>
<evidence type="ECO:0000313" key="1">
    <source>
        <dbReference type="EMBL" id="CBL12841.1"/>
    </source>
</evidence>
<dbReference type="EMBL" id="FP929050">
    <property type="protein sequence ID" value="CBL12841.1"/>
    <property type="molecule type" value="Genomic_DNA"/>
</dbReference>
<name>D4KZQ1_9FIRM</name>
<accession>D4KZQ1</accession>
<dbReference type="KEGG" id="rix:RO1_23510"/>
<organism evidence="1 2">
    <name type="scientific">Roseburia intestinalis XB6B4</name>
    <dbReference type="NCBI Taxonomy" id="718255"/>
    <lineage>
        <taxon>Bacteria</taxon>
        <taxon>Bacillati</taxon>
        <taxon>Bacillota</taxon>
        <taxon>Clostridia</taxon>
        <taxon>Lachnospirales</taxon>
        <taxon>Lachnospiraceae</taxon>
        <taxon>Roseburia</taxon>
    </lineage>
</organism>
<evidence type="ECO:0000313" key="2">
    <source>
        <dbReference type="Proteomes" id="UP000008953"/>
    </source>
</evidence>
<dbReference type="Proteomes" id="UP000008953">
    <property type="component" value="Chromosome"/>
</dbReference>
<proteinExistence type="predicted"/>
<dbReference type="AlphaFoldDB" id="D4KZQ1"/>
<dbReference type="HOGENOM" id="CLU_3011518_0_0_9"/>